<accession>A0A370GC32</accession>
<gene>
    <name evidence="2" type="ORF">C7453_102333</name>
    <name evidence="1" type="ORF">HLH32_04940</name>
</gene>
<dbReference type="Proteomes" id="UP000562982">
    <property type="component" value="Unassembled WGS sequence"/>
</dbReference>
<dbReference type="EMBL" id="JABEQI010000002">
    <property type="protein sequence ID" value="MBB2185737.1"/>
    <property type="molecule type" value="Genomic_DNA"/>
</dbReference>
<comment type="caution">
    <text evidence="2">The sequence shown here is derived from an EMBL/GenBank/DDBJ whole genome shotgun (WGS) entry which is preliminary data.</text>
</comment>
<evidence type="ECO:0008006" key="5">
    <source>
        <dbReference type="Google" id="ProtNLM"/>
    </source>
</evidence>
<organism evidence="2 3">
    <name type="scientific">Gluconacetobacter liquefaciens</name>
    <name type="common">Acetobacter liquefaciens</name>
    <dbReference type="NCBI Taxonomy" id="89584"/>
    <lineage>
        <taxon>Bacteria</taxon>
        <taxon>Pseudomonadati</taxon>
        <taxon>Pseudomonadota</taxon>
        <taxon>Alphaproteobacteria</taxon>
        <taxon>Acetobacterales</taxon>
        <taxon>Acetobacteraceae</taxon>
        <taxon>Gluconacetobacter</taxon>
    </lineage>
</organism>
<dbReference type="AlphaFoldDB" id="A0A370GC32"/>
<dbReference type="EMBL" id="QQAW01000002">
    <property type="protein sequence ID" value="RDI39543.1"/>
    <property type="molecule type" value="Genomic_DNA"/>
</dbReference>
<proteinExistence type="predicted"/>
<evidence type="ECO:0000313" key="4">
    <source>
        <dbReference type="Proteomes" id="UP000562982"/>
    </source>
</evidence>
<sequence>MSRASAGMAASLLTSFQTVCSVLETENDLLKAGRLREVVDMLPAKQREMDALERILVVSRADSLSADRLHGLKTSEIEEVAGRFGALVRANRTLLKNAIDAQNILIRLIVVDATQDAGVGYGASGQYMSNPGAQAALTLRSDV</sequence>
<dbReference type="Proteomes" id="UP000254958">
    <property type="component" value="Unassembled WGS sequence"/>
</dbReference>
<reference evidence="1 4" key="2">
    <citation type="submission" date="2020-04" db="EMBL/GenBank/DDBJ databases">
        <title>Description of novel Gluconacetobacter.</title>
        <authorList>
            <person name="Sombolestani A."/>
        </authorList>
    </citation>
    <scope>NUCLEOTIDE SEQUENCE [LARGE SCALE GENOMIC DNA]</scope>
    <source>
        <strain evidence="1 4">LMG 1382</strain>
    </source>
</reference>
<dbReference type="OrthoDB" id="7268953at2"/>
<evidence type="ECO:0000313" key="1">
    <source>
        <dbReference type="EMBL" id="MBB2185737.1"/>
    </source>
</evidence>
<protein>
    <recommendedName>
        <fullName evidence="5">FlgN protein</fullName>
    </recommendedName>
</protein>
<evidence type="ECO:0000313" key="3">
    <source>
        <dbReference type="Proteomes" id="UP000254958"/>
    </source>
</evidence>
<reference evidence="2 3" key="1">
    <citation type="submission" date="2018-07" db="EMBL/GenBank/DDBJ databases">
        <title>Genomic Encyclopedia of Type Strains, Phase IV (KMG-IV): sequencing the most valuable type-strain genomes for metagenomic binning, comparative biology and taxonomic classification.</title>
        <authorList>
            <person name="Goeker M."/>
        </authorList>
    </citation>
    <scope>NUCLEOTIDE SEQUENCE [LARGE SCALE GENOMIC DNA]</scope>
    <source>
        <strain evidence="2 3">DSM 5603</strain>
    </source>
</reference>
<keyword evidence="3" id="KW-1185">Reference proteome</keyword>
<dbReference type="RefSeq" id="WP_114726405.1">
    <property type="nucleotide sequence ID" value="NZ_BJMI01000001.1"/>
</dbReference>
<evidence type="ECO:0000313" key="2">
    <source>
        <dbReference type="EMBL" id="RDI39543.1"/>
    </source>
</evidence>
<name>A0A370GC32_GLULI</name>